<name>A0A0E0MBT8_ORYPU</name>
<reference evidence="1" key="1">
    <citation type="submission" date="2015-04" db="UniProtKB">
        <authorList>
            <consortium name="EnsemblPlants"/>
        </authorList>
    </citation>
    <scope>IDENTIFICATION</scope>
</reference>
<dbReference type="Proteomes" id="UP000026962">
    <property type="component" value="Chromosome 11"/>
</dbReference>
<keyword evidence="2" id="KW-1185">Reference proteome</keyword>
<accession>A0A0E0MBT8</accession>
<dbReference type="EnsemblPlants" id="OPUNC11G01140.1">
    <property type="protein sequence ID" value="OPUNC11G01140.1"/>
    <property type="gene ID" value="OPUNC11G01140"/>
</dbReference>
<dbReference type="AlphaFoldDB" id="A0A0E0MBT8"/>
<proteinExistence type="predicted"/>
<evidence type="ECO:0000313" key="1">
    <source>
        <dbReference type="EnsemblPlants" id="OPUNC11G01140.1"/>
    </source>
</evidence>
<reference evidence="1" key="2">
    <citation type="submission" date="2018-05" db="EMBL/GenBank/DDBJ databases">
        <title>OpunRS2 (Oryza punctata Reference Sequence Version 2).</title>
        <authorList>
            <person name="Zhang J."/>
            <person name="Kudrna D."/>
            <person name="Lee S."/>
            <person name="Talag J."/>
            <person name="Welchert J."/>
            <person name="Wing R.A."/>
        </authorList>
    </citation>
    <scope>NUCLEOTIDE SEQUENCE [LARGE SCALE GENOMIC DNA]</scope>
</reference>
<organism evidence="1">
    <name type="scientific">Oryza punctata</name>
    <name type="common">Red rice</name>
    <dbReference type="NCBI Taxonomy" id="4537"/>
    <lineage>
        <taxon>Eukaryota</taxon>
        <taxon>Viridiplantae</taxon>
        <taxon>Streptophyta</taxon>
        <taxon>Embryophyta</taxon>
        <taxon>Tracheophyta</taxon>
        <taxon>Spermatophyta</taxon>
        <taxon>Magnoliopsida</taxon>
        <taxon>Liliopsida</taxon>
        <taxon>Poales</taxon>
        <taxon>Poaceae</taxon>
        <taxon>BOP clade</taxon>
        <taxon>Oryzoideae</taxon>
        <taxon>Oryzeae</taxon>
        <taxon>Oryzinae</taxon>
        <taxon>Oryza</taxon>
    </lineage>
</organism>
<protein>
    <submittedName>
        <fullName evidence="1">Uncharacterized protein</fullName>
    </submittedName>
</protein>
<evidence type="ECO:0000313" key="2">
    <source>
        <dbReference type="Proteomes" id="UP000026962"/>
    </source>
</evidence>
<dbReference type="Gramene" id="OPUNC11G01140.1">
    <property type="protein sequence ID" value="OPUNC11G01140.1"/>
    <property type="gene ID" value="OPUNC11G01140"/>
</dbReference>
<sequence>MTTPWRLAALEVKAVLRTSMPDAGTFTSKKVFTWVKSNNRRLLHVLHLHIVLHVTDRRGWGGVSQ</sequence>
<dbReference type="HOGENOM" id="CLU_2853675_0_0_1"/>